<dbReference type="Proteomes" id="UP000887563">
    <property type="component" value="Unplaced"/>
</dbReference>
<protein>
    <submittedName>
        <fullName evidence="2">Uncharacterized protein</fullName>
    </submittedName>
</protein>
<dbReference type="AlphaFoldDB" id="A0A914KN24"/>
<keyword evidence="1" id="KW-1185">Reference proteome</keyword>
<evidence type="ECO:0000313" key="2">
    <source>
        <dbReference type="WBParaSite" id="Minc3s00055g02872"/>
    </source>
</evidence>
<proteinExistence type="predicted"/>
<name>A0A914KN24_MELIC</name>
<organism evidence="1 2">
    <name type="scientific">Meloidogyne incognita</name>
    <name type="common">Southern root-knot nematode worm</name>
    <name type="synonym">Oxyuris incognita</name>
    <dbReference type="NCBI Taxonomy" id="6306"/>
    <lineage>
        <taxon>Eukaryota</taxon>
        <taxon>Metazoa</taxon>
        <taxon>Ecdysozoa</taxon>
        <taxon>Nematoda</taxon>
        <taxon>Chromadorea</taxon>
        <taxon>Rhabditida</taxon>
        <taxon>Tylenchina</taxon>
        <taxon>Tylenchomorpha</taxon>
        <taxon>Tylenchoidea</taxon>
        <taxon>Meloidogynidae</taxon>
        <taxon>Meloidogyninae</taxon>
        <taxon>Meloidogyne</taxon>
        <taxon>Meloidogyne incognita group</taxon>
    </lineage>
</organism>
<dbReference type="WBParaSite" id="Minc3s00055g02872">
    <property type="protein sequence ID" value="Minc3s00055g02872"/>
    <property type="gene ID" value="Minc3s00055g02872"/>
</dbReference>
<sequence length="61" mass="6984">MDLMKMSEPVIHHLANLERNQDGVLWTMSFLGFYLESMDSATELNYRSEAAEFSAVPGFRV</sequence>
<evidence type="ECO:0000313" key="1">
    <source>
        <dbReference type="Proteomes" id="UP000887563"/>
    </source>
</evidence>
<accession>A0A914KN24</accession>
<reference evidence="2" key="1">
    <citation type="submission" date="2022-11" db="UniProtKB">
        <authorList>
            <consortium name="WormBaseParasite"/>
        </authorList>
    </citation>
    <scope>IDENTIFICATION</scope>
</reference>